<dbReference type="GO" id="GO:0016878">
    <property type="term" value="F:acid-thiol ligase activity"/>
    <property type="evidence" value="ECO:0007669"/>
    <property type="project" value="UniProtKB-ARBA"/>
</dbReference>
<comment type="caution">
    <text evidence="4">The sequence shown here is derived from an EMBL/GenBank/DDBJ whole genome shotgun (WGS) entry which is preliminary data.</text>
</comment>
<accession>A0A0M0BRD1</accession>
<evidence type="ECO:0000313" key="5">
    <source>
        <dbReference type="Proteomes" id="UP000037210"/>
    </source>
</evidence>
<dbReference type="PATRIC" id="fig|1685127.3.peg.691"/>
<evidence type="ECO:0000259" key="3">
    <source>
        <dbReference type="Pfam" id="PF13193"/>
    </source>
</evidence>
<dbReference type="CDD" id="cd05936">
    <property type="entry name" value="FC-FACS_FadD_like"/>
    <property type="match status" value="1"/>
</dbReference>
<dbReference type="Gene3D" id="3.30.300.30">
    <property type="match status" value="1"/>
</dbReference>
<organism evidence="4 5">
    <name type="scientific">miscellaneous Crenarchaeota group-15 archaeon DG-45</name>
    <dbReference type="NCBI Taxonomy" id="1685127"/>
    <lineage>
        <taxon>Archaea</taxon>
        <taxon>Candidatus Bathyarchaeota</taxon>
        <taxon>MCG-15</taxon>
    </lineage>
</organism>
<dbReference type="SUPFAM" id="SSF56801">
    <property type="entry name" value="Acetyl-CoA synthetase-like"/>
    <property type="match status" value="1"/>
</dbReference>
<dbReference type="InterPro" id="IPR025110">
    <property type="entry name" value="AMP-bd_C"/>
</dbReference>
<dbReference type="PANTHER" id="PTHR43767">
    <property type="entry name" value="LONG-CHAIN-FATTY-ACID--COA LIGASE"/>
    <property type="match status" value="1"/>
</dbReference>
<dbReference type="PANTHER" id="PTHR43767:SF1">
    <property type="entry name" value="NONRIBOSOMAL PEPTIDE SYNTHASE PES1 (EUROFUNG)-RELATED"/>
    <property type="match status" value="1"/>
</dbReference>
<dbReference type="Pfam" id="PF00501">
    <property type="entry name" value="AMP-binding"/>
    <property type="match status" value="1"/>
</dbReference>
<dbReference type="FunFam" id="3.40.50.12780:FF:000003">
    <property type="entry name" value="Long-chain-fatty-acid--CoA ligase FadD"/>
    <property type="match status" value="1"/>
</dbReference>
<dbReference type="Pfam" id="PF13193">
    <property type="entry name" value="AMP-binding_C"/>
    <property type="match status" value="1"/>
</dbReference>
<dbReference type="Proteomes" id="UP000037210">
    <property type="component" value="Unassembled WGS sequence"/>
</dbReference>
<reference evidence="4 5" key="1">
    <citation type="submission" date="2015-06" db="EMBL/GenBank/DDBJ databases">
        <title>New insights into the roles of widespread benthic archaea in carbon and nitrogen cycling.</title>
        <authorList>
            <person name="Lazar C.S."/>
            <person name="Baker B.J."/>
            <person name="Seitz K.W."/>
            <person name="Hyde A.S."/>
            <person name="Dick G.J."/>
            <person name="Hinrichs K.-U."/>
            <person name="Teske A.P."/>
        </authorList>
    </citation>
    <scope>NUCLEOTIDE SEQUENCE [LARGE SCALE GENOMIC DNA]</scope>
    <source>
        <strain evidence="4">DG-45</strain>
    </source>
</reference>
<name>A0A0M0BRD1_9ARCH</name>
<dbReference type="EMBL" id="LFWZ01000018">
    <property type="protein sequence ID" value="KON30935.1"/>
    <property type="molecule type" value="Genomic_DNA"/>
</dbReference>
<proteinExistence type="inferred from homology"/>
<evidence type="ECO:0000256" key="1">
    <source>
        <dbReference type="ARBA" id="ARBA00006432"/>
    </source>
</evidence>
<feature type="domain" description="AMP-binding enzyme C-terminal" evidence="3">
    <location>
        <begin position="468"/>
        <end position="543"/>
    </location>
</feature>
<dbReference type="Gene3D" id="3.40.50.12780">
    <property type="entry name" value="N-terminal domain of ligase-like"/>
    <property type="match status" value="1"/>
</dbReference>
<dbReference type="AlphaFoldDB" id="A0A0M0BRD1"/>
<dbReference type="InterPro" id="IPR045851">
    <property type="entry name" value="AMP-bd_C_sf"/>
</dbReference>
<dbReference type="InterPro" id="IPR020845">
    <property type="entry name" value="AMP-binding_CS"/>
</dbReference>
<dbReference type="InterPro" id="IPR042099">
    <property type="entry name" value="ANL_N_sf"/>
</dbReference>
<sequence>MEKELRPGNWPEWVPRSIEYPEEPLFRLLEGAAERHPDATAIIFQDRKLSYGQLNDLADRFAAALQGMGVEKGDRVALFLPNIPQFVIGYYGALKAGATVTAVSPLYRERELEHQLVDSGSETLVVLDLLYPVAEKIRERTELQRIIVTGIKEYLPPVKRALGSLLGKVPSRRVGRGPGIHFFKELIGAHPPRPTEMRIDPGEDLALLQYTGGTTGTPKGAMLTHRNLVSNACMCDAWLRAEEAREVHVCVLPLYHIYGMTVTMNGAIVSAGAMILIPRFDPAEVLGAIQRHRATVFCGVPTLYALLVDRPDISKFDISSVKFCISGASSLPPEVQRRFMGLTEGTLVEGYGLTEASPVTHANPLDPTLETVKIGSIGLTWPDTEARIVDVERGEADLPVGEVGELAVRGPQVMRGYWNMPGETADVLRDGWLYTGDIGRMDEDGYFYIVDRKKDLIKFRGYSVYPREVEDVIYEHPAVKLCAVVGEPDETSGEVPKAYVVLKEGAEATGEELMRFVGERVAPYKRIREVEFREELPMTLVGKVLKRTLREG</sequence>
<evidence type="ECO:0000313" key="4">
    <source>
        <dbReference type="EMBL" id="KON30935.1"/>
    </source>
</evidence>
<evidence type="ECO:0008006" key="6">
    <source>
        <dbReference type="Google" id="ProtNLM"/>
    </source>
</evidence>
<dbReference type="InterPro" id="IPR000873">
    <property type="entry name" value="AMP-dep_synth/lig_dom"/>
</dbReference>
<feature type="domain" description="AMP-dependent synthetase/ligase" evidence="2">
    <location>
        <begin position="30"/>
        <end position="418"/>
    </location>
</feature>
<dbReference type="InterPro" id="IPR050237">
    <property type="entry name" value="ATP-dep_AMP-bd_enzyme"/>
</dbReference>
<evidence type="ECO:0000259" key="2">
    <source>
        <dbReference type="Pfam" id="PF00501"/>
    </source>
</evidence>
<protein>
    <recommendedName>
        <fullName evidence="6">Long-chain fatty acid--CoA ligase</fullName>
    </recommendedName>
</protein>
<comment type="similarity">
    <text evidence="1">Belongs to the ATP-dependent AMP-binding enzyme family.</text>
</comment>
<gene>
    <name evidence="4" type="ORF">AC482_02525</name>
</gene>
<dbReference type="PROSITE" id="PS00455">
    <property type="entry name" value="AMP_BINDING"/>
    <property type="match status" value="1"/>
</dbReference>